<keyword evidence="5" id="KW-0378">Hydrolase</keyword>
<dbReference type="GO" id="GO:0004519">
    <property type="term" value="F:endonuclease activity"/>
    <property type="evidence" value="ECO:0007669"/>
    <property type="project" value="UniProtKB-KW"/>
</dbReference>
<dbReference type="CDD" id="cd17521">
    <property type="entry name" value="RMtype1_S_Sau13435ORF2165P_TRD2-CR2_like"/>
    <property type="match status" value="1"/>
</dbReference>
<dbReference type="EMBL" id="PKJE01000003">
    <property type="protein sequence ID" value="PKZ52998.1"/>
    <property type="molecule type" value="Genomic_DNA"/>
</dbReference>
<reference evidence="5 6" key="1">
    <citation type="submission" date="2017-12" db="EMBL/GenBank/DDBJ databases">
        <title>Phylogenetic diversity of female urinary microbiome.</title>
        <authorList>
            <person name="Thomas-White K."/>
            <person name="Wolfe A.J."/>
        </authorList>
    </citation>
    <scope>NUCLEOTIDE SEQUENCE [LARGE SCALE GENOMIC DNA]</scope>
    <source>
        <strain evidence="5 6">UMB0833</strain>
    </source>
</reference>
<gene>
    <name evidence="5" type="ORF">CYJ70_04635</name>
</gene>
<accession>A0ABX4SGC6</accession>
<keyword evidence="5" id="KW-0255">Endonuclease</keyword>
<dbReference type="InterPro" id="IPR052021">
    <property type="entry name" value="Type-I_RS_S_subunit"/>
</dbReference>
<keyword evidence="5" id="KW-0540">Nuclease</keyword>
<feature type="domain" description="Type I restriction modification DNA specificity" evidence="4">
    <location>
        <begin position="28"/>
        <end position="181"/>
    </location>
</feature>
<protein>
    <submittedName>
        <fullName evidence="5">Type I restriction endonuclease</fullName>
    </submittedName>
</protein>
<evidence type="ECO:0000259" key="4">
    <source>
        <dbReference type="Pfam" id="PF01420"/>
    </source>
</evidence>
<dbReference type="CDD" id="cd17291">
    <property type="entry name" value="RMtype1_S_MgeORF438P-TRD-CR_like"/>
    <property type="match status" value="1"/>
</dbReference>
<keyword evidence="6" id="KW-1185">Reference proteome</keyword>
<evidence type="ECO:0000313" key="6">
    <source>
        <dbReference type="Proteomes" id="UP000234904"/>
    </source>
</evidence>
<name>A0ABX4SGC6_9BIFI</name>
<evidence type="ECO:0000313" key="5">
    <source>
        <dbReference type="EMBL" id="PKZ52998.1"/>
    </source>
</evidence>
<dbReference type="InterPro" id="IPR000055">
    <property type="entry name" value="Restrct_endonuc_typeI_TRD"/>
</dbReference>
<keyword evidence="2" id="KW-0680">Restriction system</keyword>
<proteinExistence type="inferred from homology"/>
<organism evidence="5 6">
    <name type="scientific">Gardnerella pickettii</name>
    <dbReference type="NCBI Taxonomy" id="2914924"/>
    <lineage>
        <taxon>Bacteria</taxon>
        <taxon>Bacillati</taxon>
        <taxon>Actinomycetota</taxon>
        <taxon>Actinomycetes</taxon>
        <taxon>Bifidobacteriales</taxon>
        <taxon>Bifidobacteriaceae</taxon>
        <taxon>Gardnerella</taxon>
    </lineage>
</organism>
<dbReference type="Proteomes" id="UP000234904">
    <property type="component" value="Unassembled WGS sequence"/>
</dbReference>
<comment type="similarity">
    <text evidence="1">Belongs to the type-I restriction system S methylase family.</text>
</comment>
<evidence type="ECO:0000256" key="1">
    <source>
        <dbReference type="ARBA" id="ARBA00010923"/>
    </source>
</evidence>
<evidence type="ECO:0000256" key="2">
    <source>
        <dbReference type="ARBA" id="ARBA00022747"/>
    </source>
</evidence>
<dbReference type="RefSeq" id="WP_101889624.1">
    <property type="nucleotide sequence ID" value="NZ_PKJE01000003.1"/>
</dbReference>
<keyword evidence="3" id="KW-0238">DNA-binding</keyword>
<dbReference type="PANTHER" id="PTHR30408:SF13">
    <property type="entry name" value="TYPE I RESTRICTION ENZYME HINDI SPECIFICITY SUBUNIT"/>
    <property type="match status" value="1"/>
</dbReference>
<dbReference type="InterPro" id="IPR044946">
    <property type="entry name" value="Restrct_endonuc_typeI_TRD_sf"/>
</dbReference>
<dbReference type="Pfam" id="PF01420">
    <property type="entry name" value="Methylase_S"/>
    <property type="match status" value="1"/>
</dbReference>
<dbReference type="PANTHER" id="PTHR30408">
    <property type="entry name" value="TYPE-1 RESTRICTION ENZYME ECOKI SPECIFICITY PROTEIN"/>
    <property type="match status" value="1"/>
</dbReference>
<sequence length="373" mass="41611">MLFEQTTLGNVSKGGKGNYGIAASAVDYSNELYTYLRITDIKDDGTIDFGGLKSVNDEKAANYLLQPNDIVFARTGASTGRNYFYDGSDAQFVYAGFLIKFSIDPDKVNPKYIKYYCLSQEYKGWIASYNTGSTRGNINAQTLAQMPLLLPERMQQDKMVDILSSIDRKIKENKKINKNLEEQAFAVFDNLFANTSMEYKTVGSLIIPKRGKNLLSKDAVFGDIPVVAGGLEPSTYHNIPNTASPVITISASGANAGFVRLWNTPVWASDSSFIDTSVTKNVFFWYVMLKKRQKEIFDSQTGSAQPHIYPKHIAEMKIPNISEKQIIDFDSNVSPLFKTIGINLFENKKLAVLRDTLLPRLMSGELDVSNLDI</sequence>
<dbReference type="Gene3D" id="3.90.220.20">
    <property type="entry name" value="DNA methylase specificity domains"/>
    <property type="match status" value="2"/>
</dbReference>
<dbReference type="SUPFAM" id="SSF116734">
    <property type="entry name" value="DNA methylase specificity domain"/>
    <property type="match status" value="2"/>
</dbReference>
<evidence type="ECO:0000256" key="3">
    <source>
        <dbReference type="ARBA" id="ARBA00023125"/>
    </source>
</evidence>
<comment type="caution">
    <text evidence="5">The sequence shown here is derived from an EMBL/GenBank/DDBJ whole genome shotgun (WGS) entry which is preliminary data.</text>
</comment>